<evidence type="ECO:0000256" key="1">
    <source>
        <dbReference type="SAM" id="MobiDB-lite"/>
    </source>
</evidence>
<evidence type="ECO:0000313" key="3">
    <source>
        <dbReference type="EMBL" id="NYD40325.1"/>
    </source>
</evidence>
<feature type="compositionally biased region" description="Basic and acidic residues" evidence="1">
    <location>
        <begin position="1"/>
        <end position="15"/>
    </location>
</feature>
<reference evidence="3 4" key="1">
    <citation type="submission" date="2020-07" db="EMBL/GenBank/DDBJ databases">
        <title>Sequencing the genomes of 1000 actinobacteria strains.</title>
        <authorList>
            <person name="Klenk H.-P."/>
        </authorList>
    </citation>
    <scope>NUCLEOTIDE SEQUENCE [LARGE SCALE GENOMIC DNA]</scope>
    <source>
        <strain evidence="3 4">DSM 21350</strain>
    </source>
</reference>
<dbReference type="Proteomes" id="UP000535511">
    <property type="component" value="Unassembled WGS sequence"/>
</dbReference>
<proteinExistence type="predicted"/>
<sequence length="330" mass="33728">MRRDHAMDIRDEIDRSFGSGPNDGATDAEIERLLAAGHRALRRRRLAVAGAALTTAAVVGGTAWAAAGAGSDRADDAPVASSSGATRAADPSTAATPSTGPTSSPTGGPGAERTPSNAELDHVLHELSLVAYDDAGNVVVDDRATVVQRLANPFHLDPPQKSVGVAVRFHGVTYWYALNYAGDGSSSGTLAWAGGQQGSFLSWVQGASGTVSGPESVGDPVLDGIASVDLVRFVGDTEQLEPVRGATILEQRAHVRVGDSFAGPGDHTAAAEVAGGDGERYYVLARSFDGKPGQYIAIPVKRGGASLDDFLALARQRYAGGGAEGGGGLK</sequence>
<keyword evidence="2" id="KW-0472">Membrane</keyword>
<evidence type="ECO:0000256" key="2">
    <source>
        <dbReference type="SAM" id="Phobius"/>
    </source>
</evidence>
<evidence type="ECO:0000313" key="4">
    <source>
        <dbReference type="Proteomes" id="UP000535511"/>
    </source>
</evidence>
<feature type="transmembrane region" description="Helical" evidence="2">
    <location>
        <begin position="46"/>
        <end position="67"/>
    </location>
</feature>
<keyword evidence="2" id="KW-1133">Transmembrane helix</keyword>
<dbReference type="EMBL" id="JACCBG010000001">
    <property type="protein sequence ID" value="NYD40325.1"/>
    <property type="molecule type" value="Genomic_DNA"/>
</dbReference>
<name>A0A7Y9E3L5_9ACTN</name>
<organism evidence="3 4">
    <name type="scientific">Nocardioides panaciterrulae</name>
    <dbReference type="NCBI Taxonomy" id="661492"/>
    <lineage>
        <taxon>Bacteria</taxon>
        <taxon>Bacillati</taxon>
        <taxon>Actinomycetota</taxon>
        <taxon>Actinomycetes</taxon>
        <taxon>Propionibacteriales</taxon>
        <taxon>Nocardioidaceae</taxon>
        <taxon>Nocardioides</taxon>
    </lineage>
</organism>
<feature type="region of interest" description="Disordered" evidence="1">
    <location>
        <begin position="1"/>
        <end position="25"/>
    </location>
</feature>
<feature type="region of interest" description="Disordered" evidence="1">
    <location>
        <begin position="68"/>
        <end position="116"/>
    </location>
</feature>
<feature type="compositionally biased region" description="Low complexity" evidence="1">
    <location>
        <begin position="84"/>
        <end position="106"/>
    </location>
</feature>
<gene>
    <name evidence="3" type="ORF">BJZ21_000408</name>
</gene>
<comment type="caution">
    <text evidence="3">The sequence shown here is derived from an EMBL/GenBank/DDBJ whole genome shotgun (WGS) entry which is preliminary data.</text>
</comment>
<protein>
    <submittedName>
        <fullName evidence="3">Uncharacterized protein</fullName>
    </submittedName>
</protein>
<keyword evidence="2" id="KW-0812">Transmembrane</keyword>
<keyword evidence="4" id="KW-1185">Reference proteome</keyword>
<dbReference type="AlphaFoldDB" id="A0A7Y9E3L5"/>
<accession>A0A7Y9E3L5</accession>